<accession>A0ABW2NYA6</accession>
<name>A0ABW2NYA6_9ACTN</name>
<evidence type="ECO:0000313" key="1">
    <source>
        <dbReference type="EMBL" id="MFC7381130.1"/>
    </source>
</evidence>
<sequence>MSARRPVPDAGTTWDEIRDIWDEVREIVLAWEHARAADDPEG</sequence>
<reference evidence="2" key="1">
    <citation type="journal article" date="2019" name="Int. J. Syst. Evol. Microbiol.">
        <title>The Global Catalogue of Microorganisms (GCM) 10K type strain sequencing project: providing services to taxonomists for standard genome sequencing and annotation.</title>
        <authorList>
            <consortium name="The Broad Institute Genomics Platform"/>
            <consortium name="The Broad Institute Genome Sequencing Center for Infectious Disease"/>
            <person name="Wu L."/>
            <person name="Ma J."/>
        </authorList>
    </citation>
    <scope>NUCLEOTIDE SEQUENCE [LARGE SCALE GENOMIC DNA]</scope>
    <source>
        <strain evidence="2">CECT 7649</strain>
    </source>
</reference>
<organism evidence="1 2">
    <name type="scientific">Sphaerisporangium rhizosphaerae</name>
    <dbReference type="NCBI Taxonomy" id="2269375"/>
    <lineage>
        <taxon>Bacteria</taxon>
        <taxon>Bacillati</taxon>
        <taxon>Actinomycetota</taxon>
        <taxon>Actinomycetes</taxon>
        <taxon>Streptosporangiales</taxon>
        <taxon>Streptosporangiaceae</taxon>
        <taxon>Sphaerisporangium</taxon>
    </lineage>
</organism>
<gene>
    <name evidence="1" type="ORF">ACFQSB_02855</name>
</gene>
<comment type="caution">
    <text evidence="1">The sequence shown here is derived from an EMBL/GenBank/DDBJ whole genome shotgun (WGS) entry which is preliminary data.</text>
</comment>
<dbReference type="Proteomes" id="UP001596496">
    <property type="component" value="Unassembled WGS sequence"/>
</dbReference>
<protein>
    <submittedName>
        <fullName evidence="1">Uncharacterized protein</fullName>
    </submittedName>
</protein>
<dbReference type="EMBL" id="JBHTCG010000002">
    <property type="protein sequence ID" value="MFC7381130.1"/>
    <property type="molecule type" value="Genomic_DNA"/>
</dbReference>
<proteinExistence type="predicted"/>
<evidence type="ECO:0000313" key="2">
    <source>
        <dbReference type="Proteomes" id="UP001596496"/>
    </source>
</evidence>
<keyword evidence="2" id="KW-1185">Reference proteome</keyword>
<dbReference type="RefSeq" id="WP_380824078.1">
    <property type="nucleotide sequence ID" value="NZ_JBHTCG010000002.1"/>
</dbReference>